<keyword evidence="2" id="KW-0812">Transmembrane</keyword>
<dbReference type="InterPro" id="IPR019734">
    <property type="entry name" value="TPR_rpt"/>
</dbReference>
<dbReference type="EMBL" id="PHEX01000016">
    <property type="protein sequence ID" value="PKQ28447.1"/>
    <property type="molecule type" value="Genomic_DNA"/>
</dbReference>
<feature type="transmembrane region" description="Helical" evidence="2">
    <location>
        <begin position="208"/>
        <end position="225"/>
    </location>
</feature>
<dbReference type="SMART" id="SM00028">
    <property type="entry name" value="TPR"/>
    <property type="match status" value="2"/>
</dbReference>
<name>A0A2N3G6V3_9ACTN</name>
<feature type="transmembrane region" description="Helical" evidence="2">
    <location>
        <begin position="171"/>
        <end position="196"/>
    </location>
</feature>
<reference evidence="3 4" key="1">
    <citation type="journal article" date="2017" name="ISME J.">
        <title>Potential for microbial H2 and metal transformations associated with novel bacteria and archaea in deep terrestrial subsurface sediments.</title>
        <authorList>
            <person name="Hernsdorf A.W."/>
            <person name="Amano Y."/>
            <person name="Miyakawa K."/>
            <person name="Ise K."/>
            <person name="Suzuki Y."/>
            <person name="Anantharaman K."/>
            <person name="Probst A."/>
            <person name="Burstein D."/>
            <person name="Thomas B.C."/>
            <person name="Banfield J.F."/>
        </authorList>
    </citation>
    <scope>NUCLEOTIDE SEQUENCE [LARGE SCALE GENOMIC DNA]</scope>
    <source>
        <strain evidence="3">HGW-Actinobacteria-3</strain>
    </source>
</reference>
<dbReference type="Pfam" id="PF11028">
    <property type="entry name" value="TMEM260-like"/>
    <property type="match status" value="1"/>
</dbReference>
<accession>A0A2N3G6V3</accession>
<dbReference type="Proteomes" id="UP000233654">
    <property type="component" value="Unassembled WGS sequence"/>
</dbReference>
<dbReference type="InterPro" id="IPR011990">
    <property type="entry name" value="TPR-like_helical_dom_sf"/>
</dbReference>
<dbReference type="Gene3D" id="1.25.40.10">
    <property type="entry name" value="Tetratricopeptide repeat domain"/>
    <property type="match status" value="1"/>
</dbReference>
<gene>
    <name evidence="3" type="ORF">CVT63_02810</name>
</gene>
<dbReference type="InterPro" id="IPR021280">
    <property type="entry name" value="TMEM260-like"/>
</dbReference>
<feature type="repeat" description="TPR" evidence="1">
    <location>
        <begin position="662"/>
        <end position="695"/>
    </location>
</feature>
<comment type="caution">
    <text evidence="3">The sequence shown here is derived from an EMBL/GenBank/DDBJ whole genome shotgun (WGS) entry which is preliminary data.</text>
</comment>
<dbReference type="SUPFAM" id="SSF48452">
    <property type="entry name" value="TPR-like"/>
    <property type="match status" value="1"/>
</dbReference>
<feature type="transmembrane region" description="Helical" evidence="2">
    <location>
        <begin position="283"/>
        <end position="299"/>
    </location>
</feature>
<organism evidence="3 4">
    <name type="scientific">Candidatus Anoxymicrobium japonicum</name>
    <dbReference type="NCBI Taxonomy" id="2013648"/>
    <lineage>
        <taxon>Bacteria</taxon>
        <taxon>Bacillati</taxon>
        <taxon>Actinomycetota</taxon>
        <taxon>Candidatus Geothermincolia</taxon>
        <taxon>Candidatus Geothermincolales</taxon>
        <taxon>Candidatus Anoxymicrobiaceae</taxon>
        <taxon>Candidatus Anoxymicrobium</taxon>
    </lineage>
</organism>
<keyword evidence="2" id="KW-0472">Membrane</keyword>
<protein>
    <submittedName>
        <fullName evidence="3">Uncharacterized protein</fullName>
    </submittedName>
</protein>
<dbReference type="PANTHER" id="PTHR16214:SF3">
    <property type="entry name" value="TRANSMEMBRANE PROTEIN 260"/>
    <property type="match status" value="1"/>
</dbReference>
<evidence type="ECO:0000313" key="3">
    <source>
        <dbReference type="EMBL" id="PKQ28447.1"/>
    </source>
</evidence>
<sequence>MPDPKKCVRRNHDVAILVLLFLSSFALHVMTAARTVTFSDSGDFLMAISTVGNCHCPGYPLFIMSAKVFSWIFPAGSLAFRVSALSGIFASLTACLIYWVVYRMTHSRIGGVVSGVAYAFSYTFWYETVIPGTYGLNAFFFALLLVLMLRWERMLSEGQRGRADNALAAFAFVFGLALTNHFSVIFLVPTFLFFALDTNWRELFALRNILRMAAFLMLGLLPFIYEPVAAFRGPAYNFGDPSTLTRWFHHITFYHTRRGLFGYPVKFFPARFWRYFPTLVTEFPYFFWLAAVGLAASFLKRNKKYALFLILSFLLTTLPVMSYNQIESVLRAHFYYPGYLVVALMIGFGAAWIAKLIKRWAERRDRFVSATAVGLTGLVLVVFACVSIPVHYGKVDKSRYNYARDMAIKMLKKAEPDGIILADTDNVVFPLKYMQYIEGVSPDVRVIIPSALVVPGWPGADLVNILAPPGQNVSANDPAYARLAKLNCVRVPLYTSGITFDFSSWDLEWQGLLNRVYPTGAPREESRPILVKQGIEPLSNVDSDAREAIFLPDALKAYVAISSGDFRKAERLYESATGYADKNLYVPTLYGCETTSFIFDLWGQVLNWLGDYRKTVRVMPRVNSINPDFASPSYAQALSRCGQADAALNELDDFLAVNSTSAVACIEKGEAEACLGEYERALSSFKKAIELDSDDPRSHFGLGFALFQLKDTKSAAEQFHAVVDKWPQTRWGIEARKFLDELKK</sequence>
<feature type="transmembrane region" description="Helical" evidence="2">
    <location>
        <begin position="133"/>
        <end position="151"/>
    </location>
</feature>
<dbReference type="Pfam" id="PF13414">
    <property type="entry name" value="TPR_11"/>
    <property type="match status" value="1"/>
</dbReference>
<feature type="transmembrane region" description="Helical" evidence="2">
    <location>
        <begin position="367"/>
        <end position="392"/>
    </location>
</feature>
<feature type="transmembrane region" description="Helical" evidence="2">
    <location>
        <begin position="335"/>
        <end position="355"/>
    </location>
</feature>
<keyword evidence="1" id="KW-0802">TPR repeat</keyword>
<feature type="transmembrane region" description="Helical" evidence="2">
    <location>
        <begin position="78"/>
        <end position="101"/>
    </location>
</feature>
<feature type="transmembrane region" description="Helical" evidence="2">
    <location>
        <begin position="306"/>
        <end position="323"/>
    </location>
</feature>
<dbReference type="PANTHER" id="PTHR16214">
    <property type="entry name" value="TRANSMEMBRANE PROTEIN 260"/>
    <property type="match status" value="1"/>
</dbReference>
<dbReference type="PROSITE" id="PS50005">
    <property type="entry name" value="TPR"/>
    <property type="match status" value="1"/>
</dbReference>
<dbReference type="InterPro" id="IPR052724">
    <property type="entry name" value="GT117_domain-containing"/>
</dbReference>
<evidence type="ECO:0000256" key="2">
    <source>
        <dbReference type="SAM" id="Phobius"/>
    </source>
</evidence>
<evidence type="ECO:0000313" key="4">
    <source>
        <dbReference type="Proteomes" id="UP000233654"/>
    </source>
</evidence>
<dbReference type="AlphaFoldDB" id="A0A2N3G6V3"/>
<evidence type="ECO:0000256" key="1">
    <source>
        <dbReference type="PROSITE-ProRule" id="PRU00339"/>
    </source>
</evidence>
<keyword evidence="2" id="KW-1133">Transmembrane helix</keyword>
<proteinExistence type="predicted"/>